<keyword evidence="13" id="KW-1185">Reference proteome</keyword>
<evidence type="ECO:0000259" key="10">
    <source>
        <dbReference type="PROSITE" id="PS50112"/>
    </source>
</evidence>
<dbReference type="InterPro" id="IPR003661">
    <property type="entry name" value="HisK_dim/P_dom"/>
</dbReference>
<dbReference type="InterPro" id="IPR003594">
    <property type="entry name" value="HATPase_dom"/>
</dbReference>
<dbReference type="SUPFAM" id="SSF55781">
    <property type="entry name" value="GAF domain-like"/>
    <property type="match status" value="2"/>
</dbReference>
<feature type="domain" description="PAC" evidence="11">
    <location>
        <begin position="481"/>
        <end position="533"/>
    </location>
</feature>
<dbReference type="EC" id="2.7.13.3" evidence="2"/>
<dbReference type="NCBIfam" id="TIGR00229">
    <property type="entry name" value="sensory_box"/>
    <property type="match status" value="1"/>
</dbReference>
<dbReference type="GO" id="GO:0000155">
    <property type="term" value="F:phosphorelay sensor kinase activity"/>
    <property type="evidence" value="ECO:0007669"/>
    <property type="project" value="InterPro"/>
</dbReference>
<evidence type="ECO:0000256" key="8">
    <source>
        <dbReference type="ARBA" id="ARBA00023012"/>
    </source>
</evidence>
<feature type="domain" description="PAS" evidence="10">
    <location>
        <begin position="394"/>
        <end position="447"/>
    </location>
</feature>
<evidence type="ECO:0000256" key="2">
    <source>
        <dbReference type="ARBA" id="ARBA00012438"/>
    </source>
</evidence>
<dbReference type="InterPro" id="IPR004358">
    <property type="entry name" value="Sig_transdc_His_kin-like_C"/>
</dbReference>
<evidence type="ECO:0000256" key="6">
    <source>
        <dbReference type="ARBA" id="ARBA00022777"/>
    </source>
</evidence>
<dbReference type="AlphaFoldDB" id="A0A5J4KN22"/>
<dbReference type="InterPro" id="IPR029016">
    <property type="entry name" value="GAF-like_dom_sf"/>
</dbReference>
<dbReference type="InterPro" id="IPR005467">
    <property type="entry name" value="His_kinase_dom"/>
</dbReference>
<dbReference type="InterPro" id="IPR036097">
    <property type="entry name" value="HisK_dim/P_sf"/>
</dbReference>
<keyword evidence="8" id="KW-0902">Two-component regulatory system</keyword>
<dbReference type="PANTHER" id="PTHR43065">
    <property type="entry name" value="SENSOR HISTIDINE KINASE"/>
    <property type="match status" value="1"/>
</dbReference>
<evidence type="ECO:0000313" key="12">
    <source>
        <dbReference type="EMBL" id="GER86586.1"/>
    </source>
</evidence>
<dbReference type="InterPro" id="IPR035965">
    <property type="entry name" value="PAS-like_dom_sf"/>
</dbReference>
<dbReference type="Pfam" id="PF02518">
    <property type="entry name" value="HATPase_c"/>
    <property type="match status" value="1"/>
</dbReference>
<protein>
    <recommendedName>
        <fullName evidence="2">histidine kinase</fullName>
        <ecNumber evidence="2">2.7.13.3</ecNumber>
    </recommendedName>
</protein>
<dbReference type="Gene3D" id="3.30.450.40">
    <property type="match status" value="2"/>
</dbReference>
<name>A0A5J4KN22_9CHLR</name>
<keyword evidence="3" id="KW-0597">Phosphoprotein</keyword>
<dbReference type="SMART" id="SM00388">
    <property type="entry name" value="HisKA"/>
    <property type="match status" value="1"/>
</dbReference>
<evidence type="ECO:0000259" key="11">
    <source>
        <dbReference type="PROSITE" id="PS50113"/>
    </source>
</evidence>
<dbReference type="Gene3D" id="3.30.565.10">
    <property type="entry name" value="Histidine kinase-like ATPase, C-terminal domain"/>
    <property type="match status" value="1"/>
</dbReference>
<dbReference type="Pfam" id="PF13426">
    <property type="entry name" value="PAS_9"/>
    <property type="match status" value="1"/>
</dbReference>
<dbReference type="Proteomes" id="UP000326912">
    <property type="component" value="Unassembled WGS sequence"/>
</dbReference>
<comment type="catalytic activity">
    <reaction evidence="1">
        <text>ATP + protein L-histidine = ADP + protein N-phospho-L-histidine.</text>
        <dbReference type="EC" id="2.7.13.3"/>
    </reaction>
</comment>
<dbReference type="PROSITE" id="PS50112">
    <property type="entry name" value="PAS"/>
    <property type="match status" value="1"/>
</dbReference>
<feature type="domain" description="Histidine kinase" evidence="9">
    <location>
        <begin position="546"/>
        <end position="808"/>
    </location>
</feature>
<sequence length="818" mass="91885">MPEGRGTRTIEVMEEEGADVKMDVEQDCEQISVPVIVNTLLIDFSAVTDYRTLRDSLPRRLAALLKCRCVLLYLLVGETLQLASGSFDELPGWSAALLAVAHVNPIDVHADEPEAAAWRERRVIHKPACAPTLLAVPLMYRQRSIGVMVLLRGEDESESGYPPTWSLPADGAIEAVAGVIALLLENTRLLERDRERIHELSLLNSISSQMNGSLFEIERLRSVVLQRTREIALVDLCEVLEADTPLDTSSWLTPRLRTLLFQRFREQRSILPLIIERPGDGRHEYVHDYFEELPERVKTFFVLPLLSSQPLERFNRERMAAETGDRTTSIEPTRLFGCIVGGYYRPWKMRQSEIALLQVVASQASAALENMHLVKEVVLARNEARELLRQVLKDQRLHTLILESVPSGLIATDQSGCVHTFNRAAAIILGYHPYEVLGQPLRKILDLHLNPSVPGSSPAGYSSSIQAQEAFLVGMHIGEAQSQTIVTMDRYERELVLDVDMRPLYDDEGSQMGVLTTFVDVTAMHRLEEEKRRLDRLASLGEMAASVAHEVRNPLASIKTSIQMLHNDLLAEDGEVELQEQREWIQTSTGVVLKEVERLDSIVRDLLLFAKPRQLHRIRCDIIDLCEQVLLVIQNQCTEANVEIHRIFDELPPIWIDTGQIEQVLLNLFLNALQAMSDGGILTVSCHSISTEQAIYDTAGSDCPPTQRPSGTSGLAPSAYAWLIDRHVSQKEFMVEQWLEILIRDTGMGIAPEQLKHIFQPFYTTKAHGIGLGLAITRRLVEDHGGYLRIDSQYGYGTTIAVRMPFVSSDVVYDGPLK</sequence>
<dbReference type="CDD" id="cd00130">
    <property type="entry name" value="PAS"/>
    <property type="match status" value="1"/>
</dbReference>
<dbReference type="GO" id="GO:0005524">
    <property type="term" value="F:ATP binding"/>
    <property type="evidence" value="ECO:0007669"/>
    <property type="project" value="UniProtKB-KW"/>
</dbReference>
<keyword evidence="4" id="KW-0808">Transferase</keyword>
<dbReference type="InterPro" id="IPR000700">
    <property type="entry name" value="PAS-assoc_C"/>
</dbReference>
<evidence type="ECO:0000259" key="9">
    <source>
        <dbReference type="PROSITE" id="PS50109"/>
    </source>
</evidence>
<evidence type="ECO:0000256" key="3">
    <source>
        <dbReference type="ARBA" id="ARBA00022553"/>
    </source>
</evidence>
<dbReference type="SUPFAM" id="SSF55785">
    <property type="entry name" value="PYP-like sensor domain (PAS domain)"/>
    <property type="match status" value="1"/>
</dbReference>
<dbReference type="InterPro" id="IPR000014">
    <property type="entry name" value="PAS"/>
</dbReference>
<evidence type="ECO:0000256" key="4">
    <source>
        <dbReference type="ARBA" id="ARBA00022679"/>
    </source>
</evidence>
<keyword evidence="6" id="KW-0418">Kinase</keyword>
<dbReference type="PRINTS" id="PR00344">
    <property type="entry name" value="BCTRLSENSOR"/>
</dbReference>
<dbReference type="InterPro" id="IPR036890">
    <property type="entry name" value="HATPase_C_sf"/>
</dbReference>
<comment type="caution">
    <text evidence="12">The sequence shown here is derived from an EMBL/GenBank/DDBJ whole genome shotgun (WGS) entry which is preliminary data.</text>
</comment>
<evidence type="ECO:0000256" key="7">
    <source>
        <dbReference type="ARBA" id="ARBA00022840"/>
    </source>
</evidence>
<dbReference type="SUPFAM" id="SSF55874">
    <property type="entry name" value="ATPase domain of HSP90 chaperone/DNA topoisomerase II/histidine kinase"/>
    <property type="match status" value="1"/>
</dbReference>
<proteinExistence type="predicted"/>
<accession>A0A5J4KN22</accession>
<keyword evidence="5" id="KW-0547">Nucleotide-binding</keyword>
<evidence type="ECO:0000256" key="1">
    <source>
        <dbReference type="ARBA" id="ARBA00000085"/>
    </source>
</evidence>
<evidence type="ECO:0000256" key="5">
    <source>
        <dbReference type="ARBA" id="ARBA00022741"/>
    </source>
</evidence>
<dbReference type="SUPFAM" id="SSF47384">
    <property type="entry name" value="Homodimeric domain of signal transducing histidine kinase"/>
    <property type="match status" value="1"/>
</dbReference>
<dbReference type="PANTHER" id="PTHR43065:SF10">
    <property type="entry name" value="PEROXIDE STRESS-ACTIVATED HISTIDINE KINASE MAK3"/>
    <property type="match status" value="1"/>
</dbReference>
<dbReference type="InterPro" id="IPR003018">
    <property type="entry name" value="GAF"/>
</dbReference>
<evidence type="ECO:0000313" key="13">
    <source>
        <dbReference type="Proteomes" id="UP000326912"/>
    </source>
</evidence>
<keyword evidence="7" id="KW-0067">ATP-binding</keyword>
<dbReference type="CDD" id="cd00082">
    <property type="entry name" value="HisKA"/>
    <property type="match status" value="1"/>
</dbReference>
<reference evidence="12 13" key="1">
    <citation type="submission" date="2019-10" db="EMBL/GenBank/DDBJ databases">
        <title>Dictyobacter vulcani sp. nov., within the class Ktedonobacteria, isolated from soil of volcanic Mt. Zao.</title>
        <authorList>
            <person name="Zheng Y."/>
            <person name="Wang C.M."/>
            <person name="Sakai Y."/>
            <person name="Abe K."/>
            <person name="Yokota A."/>
            <person name="Yabe S."/>
        </authorList>
    </citation>
    <scope>NUCLEOTIDE SEQUENCE [LARGE SCALE GENOMIC DNA]</scope>
    <source>
        <strain evidence="12 13">W12</strain>
    </source>
</reference>
<dbReference type="PROSITE" id="PS50109">
    <property type="entry name" value="HIS_KIN"/>
    <property type="match status" value="1"/>
</dbReference>
<gene>
    <name evidence="12" type="ORF">KDW_07480</name>
</gene>
<dbReference type="SMART" id="SM00065">
    <property type="entry name" value="GAF"/>
    <property type="match status" value="1"/>
</dbReference>
<organism evidence="12 13">
    <name type="scientific">Dictyobacter vulcani</name>
    <dbReference type="NCBI Taxonomy" id="2607529"/>
    <lineage>
        <taxon>Bacteria</taxon>
        <taxon>Bacillati</taxon>
        <taxon>Chloroflexota</taxon>
        <taxon>Ktedonobacteria</taxon>
        <taxon>Ktedonobacterales</taxon>
        <taxon>Dictyobacteraceae</taxon>
        <taxon>Dictyobacter</taxon>
    </lineage>
</organism>
<dbReference type="RefSeq" id="WP_151754689.1">
    <property type="nucleotide sequence ID" value="NZ_BKZW01000001.1"/>
</dbReference>
<dbReference type="Pfam" id="PF00512">
    <property type="entry name" value="HisKA"/>
    <property type="match status" value="1"/>
</dbReference>
<dbReference type="SMART" id="SM00387">
    <property type="entry name" value="HATPase_c"/>
    <property type="match status" value="1"/>
</dbReference>
<dbReference type="Gene3D" id="3.30.450.20">
    <property type="entry name" value="PAS domain"/>
    <property type="match status" value="1"/>
</dbReference>
<dbReference type="EMBL" id="BKZW01000001">
    <property type="protein sequence ID" value="GER86586.1"/>
    <property type="molecule type" value="Genomic_DNA"/>
</dbReference>
<dbReference type="Gene3D" id="1.10.287.130">
    <property type="match status" value="1"/>
</dbReference>
<dbReference type="PROSITE" id="PS50113">
    <property type="entry name" value="PAC"/>
    <property type="match status" value="1"/>
</dbReference>